<keyword evidence="2" id="KW-0106">Calcium</keyword>
<comment type="cofactor">
    <cofactor evidence="2">
        <name>Ca(2+)</name>
        <dbReference type="ChEBI" id="CHEBI:29108"/>
    </cofactor>
</comment>
<dbReference type="AlphaFoldDB" id="A0A9P0FK46"/>
<keyword evidence="2" id="KW-0564">Palmitate</keyword>
<name>A0A9P0FK46_BRAAE</name>
<protein>
    <recommendedName>
        <fullName evidence="2">Phospholipid scramblase</fullName>
    </recommendedName>
</protein>
<feature type="transmembrane region" description="Helical" evidence="2">
    <location>
        <begin position="216"/>
        <end position="237"/>
    </location>
</feature>
<reference evidence="4" key="1">
    <citation type="submission" date="2021-12" db="EMBL/GenBank/DDBJ databases">
        <authorList>
            <person name="King R."/>
        </authorList>
    </citation>
    <scope>NUCLEOTIDE SEQUENCE</scope>
</reference>
<evidence type="ECO:0000313" key="5">
    <source>
        <dbReference type="Proteomes" id="UP001154078"/>
    </source>
</evidence>
<proteinExistence type="inferred from homology"/>
<keyword evidence="2" id="KW-0472">Membrane</keyword>
<dbReference type="Pfam" id="PF03803">
    <property type="entry name" value="Scramblase"/>
    <property type="match status" value="1"/>
</dbReference>
<keyword evidence="2" id="KW-0812">Transmembrane</keyword>
<dbReference type="EMBL" id="OV121136">
    <property type="protein sequence ID" value="CAH0558287.1"/>
    <property type="molecule type" value="Genomic_DNA"/>
</dbReference>
<keyword evidence="5" id="KW-1185">Reference proteome</keyword>
<accession>A0A9P0FK46</accession>
<feature type="compositionally biased region" description="Low complexity" evidence="3">
    <location>
        <begin position="1"/>
        <end position="24"/>
    </location>
</feature>
<comment type="similarity">
    <text evidence="1 2">Belongs to the phospholipid scramblase family.</text>
</comment>
<gene>
    <name evidence="4" type="ORF">MELIAE_LOCUS8793</name>
</gene>
<sequence length="238" mass="26593">MFNASPPGYQPTTTQPGPTPQNGGWMNFPQQIPNCPTGLESLTMVDQLLVQKIYVEELHRDGFLINNSSGQKVYYVEEDSDGSLLQGLRPFDMKIFDKYINEAIHLYRPLACQGCFFPCCMQSIEVLSSPGIVAGRVDEEWSILLPKYAVKNASGETVLRIEGPFRKNLCCGSVKFKIMSADGRVQGKISWYELGSRNDADFVITFPMDLDVSMKAVLLGASFLIVTIIYILVGVYFY</sequence>
<dbReference type="Proteomes" id="UP001154078">
    <property type="component" value="Chromosome 5"/>
</dbReference>
<dbReference type="OrthoDB" id="191150at2759"/>
<dbReference type="PANTHER" id="PTHR23248">
    <property type="entry name" value="PHOSPHOLIPID SCRAMBLASE-RELATED"/>
    <property type="match status" value="1"/>
</dbReference>
<dbReference type="PANTHER" id="PTHR23248:SF9">
    <property type="entry name" value="PHOSPHOLIPID SCRAMBLASE"/>
    <property type="match status" value="1"/>
</dbReference>
<evidence type="ECO:0000256" key="1">
    <source>
        <dbReference type="ARBA" id="ARBA00005350"/>
    </source>
</evidence>
<dbReference type="GO" id="GO:0005886">
    <property type="term" value="C:plasma membrane"/>
    <property type="evidence" value="ECO:0007669"/>
    <property type="project" value="TreeGrafter"/>
</dbReference>
<evidence type="ECO:0000256" key="2">
    <source>
        <dbReference type="RuleBase" id="RU363116"/>
    </source>
</evidence>
<dbReference type="InterPro" id="IPR005552">
    <property type="entry name" value="Scramblase"/>
</dbReference>
<keyword evidence="2" id="KW-0449">Lipoprotein</keyword>
<comment type="function">
    <text evidence="2">May mediate accelerated ATP-independent bidirectional transbilayer migration of phospholipids upon binding calcium ions that results in a loss of phospholipid asymmetry in the plasma membrane.</text>
</comment>
<evidence type="ECO:0000313" key="4">
    <source>
        <dbReference type="EMBL" id="CAH0558287.1"/>
    </source>
</evidence>
<dbReference type="GO" id="GO:0017128">
    <property type="term" value="F:phospholipid scramblase activity"/>
    <property type="evidence" value="ECO:0007669"/>
    <property type="project" value="InterPro"/>
</dbReference>
<keyword evidence="2" id="KW-1133">Transmembrane helix</keyword>
<organism evidence="4 5">
    <name type="scientific">Brassicogethes aeneus</name>
    <name type="common">Rape pollen beetle</name>
    <name type="synonym">Meligethes aeneus</name>
    <dbReference type="NCBI Taxonomy" id="1431903"/>
    <lineage>
        <taxon>Eukaryota</taxon>
        <taxon>Metazoa</taxon>
        <taxon>Ecdysozoa</taxon>
        <taxon>Arthropoda</taxon>
        <taxon>Hexapoda</taxon>
        <taxon>Insecta</taxon>
        <taxon>Pterygota</taxon>
        <taxon>Neoptera</taxon>
        <taxon>Endopterygota</taxon>
        <taxon>Coleoptera</taxon>
        <taxon>Polyphaga</taxon>
        <taxon>Cucujiformia</taxon>
        <taxon>Nitidulidae</taxon>
        <taxon>Meligethinae</taxon>
        <taxon>Brassicogethes</taxon>
    </lineage>
</organism>
<evidence type="ECO:0000256" key="3">
    <source>
        <dbReference type="SAM" id="MobiDB-lite"/>
    </source>
</evidence>
<feature type="region of interest" description="Disordered" evidence="3">
    <location>
        <begin position="1"/>
        <end position="27"/>
    </location>
</feature>